<comment type="caution">
    <text evidence="2">The sequence shown here is derived from an EMBL/GenBank/DDBJ whole genome shotgun (WGS) entry which is preliminary data.</text>
</comment>
<feature type="compositionally biased region" description="Polar residues" evidence="1">
    <location>
        <begin position="406"/>
        <end position="426"/>
    </location>
</feature>
<dbReference type="OrthoDB" id="2963168at2759"/>
<proteinExistence type="predicted"/>
<organism evidence="2 3">
    <name type="scientific">Mytilus edulis</name>
    <name type="common">Blue mussel</name>
    <dbReference type="NCBI Taxonomy" id="6550"/>
    <lineage>
        <taxon>Eukaryota</taxon>
        <taxon>Metazoa</taxon>
        <taxon>Spiralia</taxon>
        <taxon>Lophotrochozoa</taxon>
        <taxon>Mollusca</taxon>
        <taxon>Bivalvia</taxon>
        <taxon>Autobranchia</taxon>
        <taxon>Pteriomorphia</taxon>
        <taxon>Mytilida</taxon>
        <taxon>Mytiloidea</taxon>
        <taxon>Mytilidae</taxon>
        <taxon>Mytilinae</taxon>
        <taxon>Mytilus</taxon>
    </lineage>
</organism>
<accession>A0A8S3V9W8</accession>
<dbReference type="AlphaFoldDB" id="A0A8S3V9W8"/>
<gene>
    <name evidence="2" type="ORF">MEDL_64755</name>
</gene>
<evidence type="ECO:0000313" key="3">
    <source>
        <dbReference type="Proteomes" id="UP000683360"/>
    </source>
</evidence>
<evidence type="ECO:0000256" key="1">
    <source>
        <dbReference type="SAM" id="MobiDB-lite"/>
    </source>
</evidence>
<dbReference type="PANTHER" id="PTHR14187">
    <property type="entry name" value="ALPHA KINASE/ELONGATION FACTOR 2 KINASE"/>
    <property type="match status" value="1"/>
</dbReference>
<reference evidence="2" key="1">
    <citation type="submission" date="2021-03" db="EMBL/GenBank/DDBJ databases">
        <authorList>
            <person name="Bekaert M."/>
        </authorList>
    </citation>
    <scope>NUCLEOTIDE SEQUENCE</scope>
</reference>
<dbReference type="EMBL" id="CAJPWZ010003145">
    <property type="protein sequence ID" value="CAG2253194.1"/>
    <property type="molecule type" value="Genomic_DNA"/>
</dbReference>
<keyword evidence="3" id="KW-1185">Reference proteome</keyword>
<evidence type="ECO:0000313" key="2">
    <source>
        <dbReference type="EMBL" id="CAG2253194.1"/>
    </source>
</evidence>
<dbReference type="PANTHER" id="PTHR14187:SF5">
    <property type="entry name" value="HEAT SHOCK 70 KDA PROTEIN 12A"/>
    <property type="match status" value="1"/>
</dbReference>
<protein>
    <submittedName>
        <fullName evidence="2">Uncharacterized protein</fullName>
    </submittedName>
</protein>
<feature type="region of interest" description="Disordered" evidence="1">
    <location>
        <begin position="387"/>
        <end position="486"/>
    </location>
</feature>
<feature type="compositionally biased region" description="Polar residues" evidence="1">
    <location>
        <begin position="459"/>
        <end position="472"/>
    </location>
</feature>
<sequence>MTDQHNLHKTRGPFEGNTDLDKHVEQLCYDYTLHLSHRSIQRAVKMPTAIVLNHKKDVFSLGFDAEHMITDLYIDDDVDDASIDNFYFKDIIIQLKSMGENAAFTVYERQRDGSLHEAIPQTFGPWGSKSIDEALHTFIDEICGPDIISQLKTKENEDYIELLGELERIKRSIMSAMSGSICIHLPFGLLHLIKDKYGAVKNAVKKSSHKNDITCEGHTLRISTDVFRSLFKSTVNAVINHTKQLLANDKLSSLNTVFVIGVFEAQASTTKCISCDCTALSFATNASQLSVKIAGRRTTNSQQQEIILWQIYSKQKLTVCDSLERLLEEKNDVTFYTSYQALRKDMFALDDVVQDNRQHGIQDFSLELFIQDVLTAVVADFEMSGKTQTTEISNSTNVDIKPRPTVISNPTNSGKTQTTEISNSDNSDIKPRPTVIPNPTNSGIKPRQQRYQTRPMLISNPTNSDIKNPTNSDIKHRPTVVRPRQQ</sequence>
<name>A0A8S3V9W8_MYTED</name>
<dbReference type="Proteomes" id="UP000683360">
    <property type="component" value="Unassembled WGS sequence"/>
</dbReference>
<feature type="compositionally biased region" description="Polar residues" evidence="1">
    <location>
        <begin position="387"/>
        <end position="398"/>
    </location>
</feature>